<name>A0A1Q9LF83_9PSEU</name>
<gene>
    <name evidence="6" type="ORF">BJP25_29205</name>
</gene>
<dbReference type="GO" id="GO:0046872">
    <property type="term" value="F:metal ion binding"/>
    <property type="evidence" value="ECO:0007669"/>
    <property type="project" value="UniProtKB-KW"/>
</dbReference>
<proteinExistence type="predicted"/>
<dbReference type="GO" id="GO:0016787">
    <property type="term" value="F:hydrolase activity"/>
    <property type="evidence" value="ECO:0007669"/>
    <property type="project" value="UniProtKB-KW"/>
</dbReference>
<reference evidence="6 7" key="1">
    <citation type="submission" date="2016-10" db="EMBL/GenBank/DDBJ databases">
        <title>The Draft Genome Sequence of Actinokineospora bangkokensis 44EHWT reveals the biosynthetic pathway of antifungal compounds Thailandins with unusual extender unit butylmalonyl-CoA.</title>
        <authorList>
            <person name="Greule A."/>
            <person name="Intra B."/>
            <person name="Flemming S."/>
            <person name="Rommel M.G."/>
            <person name="Panbangred W."/>
            <person name="Bechthold A."/>
        </authorList>
    </citation>
    <scope>NUCLEOTIDE SEQUENCE [LARGE SCALE GENOMIC DNA]</scope>
    <source>
        <strain evidence="6 7">44EHW</strain>
    </source>
</reference>
<dbReference type="EMBL" id="MKQR01000026">
    <property type="protein sequence ID" value="OLR90683.1"/>
    <property type="molecule type" value="Genomic_DNA"/>
</dbReference>
<evidence type="ECO:0000259" key="5">
    <source>
        <dbReference type="Pfam" id="PF13638"/>
    </source>
</evidence>
<accession>A0A1Q9LF83</accession>
<comment type="caution">
    <text evidence="6">The sequence shown here is derived from an EMBL/GenBank/DDBJ whole genome shotgun (WGS) entry which is preliminary data.</text>
</comment>
<dbReference type="AlphaFoldDB" id="A0A1Q9LF83"/>
<keyword evidence="7" id="KW-1185">Reference proteome</keyword>
<dbReference type="Pfam" id="PF13638">
    <property type="entry name" value="PIN_4"/>
    <property type="match status" value="1"/>
</dbReference>
<dbReference type="Proteomes" id="UP000186040">
    <property type="component" value="Unassembled WGS sequence"/>
</dbReference>
<keyword evidence="4" id="KW-0460">Magnesium</keyword>
<evidence type="ECO:0000313" key="6">
    <source>
        <dbReference type="EMBL" id="OLR90683.1"/>
    </source>
</evidence>
<keyword evidence="3" id="KW-0378">Hydrolase</keyword>
<dbReference type="Gene3D" id="3.40.50.1010">
    <property type="entry name" value="5'-nuclease"/>
    <property type="match status" value="1"/>
</dbReference>
<evidence type="ECO:0000256" key="4">
    <source>
        <dbReference type="ARBA" id="ARBA00022842"/>
    </source>
</evidence>
<evidence type="ECO:0000256" key="2">
    <source>
        <dbReference type="ARBA" id="ARBA00022723"/>
    </source>
</evidence>
<feature type="domain" description="PIN" evidence="5">
    <location>
        <begin position="37"/>
        <end position="178"/>
    </location>
</feature>
<sequence length="186" mass="21126">MILLSEIEFQERRLAEISTGLELQIRLANQRGAPIFLDTNFFLHFKQVQDITPDQWRQITTSKAAEFRLIVHAQVVRELDTKQHGAPKSKVPERAKRTAKFLDKKLPEAIKPEGAEVRDGVRLYILLDESDHQRQASGDVEIINGILQYARATDTAPVVVTNDVIMRADCAVRGIRAVIPAEEFRE</sequence>
<keyword evidence="1" id="KW-0540">Nuclease</keyword>
<dbReference type="GO" id="GO:0004518">
    <property type="term" value="F:nuclease activity"/>
    <property type="evidence" value="ECO:0007669"/>
    <property type="project" value="UniProtKB-KW"/>
</dbReference>
<evidence type="ECO:0000313" key="7">
    <source>
        <dbReference type="Proteomes" id="UP000186040"/>
    </source>
</evidence>
<dbReference type="InterPro" id="IPR002716">
    <property type="entry name" value="PIN_dom"/>
</dbReference>
<keyword evidence="2" id="KW-0479">Metal-binding</keyword>
<evidence type="ECO:0000256" key="3">
    <source>
        <dbReference type="ARBA" id="ARBA00022801"/>
    </source>
</evidence>
<evidence type="ECO:0000256" key="1">
    <source>
        <dbReference type="ARBA" id="ARBA00022722"/>
    </source>
</evidence>
<organism evidence="6 7">
    <name type="scientific">Actinokineospora bangkokensis</name>
    <dbReference type="NCBI Taxonomy" id="1193682"/>
    <lineage>
        <taxon>Bacteria</taxon>
        <taxon>Bacillati</taxon>
        <taxon>Actinomycetota</taxon>
        <taxon>Actinomycetes</taxon>
        <taxon>Pseudonocardiales</taxon>
        <taxon>Pseudonocardiaceae</taxon>
        <taxon>Actinokineospora</taxon>
    </lineage>
</organism>
<protein>
    <recommendedName>
        <fullName evidence="5">PIN domain-containing protein</fullName>
    </recommendedName>
</protein>